<evidence type="ECO:0000313" key="9">
    <source>
        <dbReference type="EMBL" id="KAF1988289.1"/>
    </source>
</evidence>
<evidence type="ECO:0000256" key="7">
    <source>
        <dbReference type="SAM" id="Phobius"/>
    </source>
</evidence>
<accession>A0A6G1H5K9</accession>
<evidence type="ECO:0000256" key="4">
    <source>
        <dbReference type="ARBA" id="ARBA00022989"/>
    </source>
</evidence>
<organism evidence="9 10">
    <name type="scientific">Aulographum hederae CBS 113979</name>
    <dbReference type="NCBI Taxonomy" id="1176131"/>
    <lineage>
        <taxon>Eukaryota</taxon>
        <taxon>Fungi</taxon>
        <taxon>Dikarya</taxon>
        <taxon>Ascomycota</taxon>
        <taxon>Pezizomycotina</taxon>
        <taxon>Dothideomycetes</taxon>
        <taxon>Pleosporomycetidae</taxon>
        <taxon>Aulographales</taxon>
        <taxon>Aulographaceae</taxon>
    </lineage>
</organism>
<evidence type="ECO:0000256" key="2">
    <source>
        <dbReference type="ARBA" id="ARBA00008066"/>
    </source>
</evidence>
<feature type="domain" description="Amino acid transporter transmembrane" evidence="8">
    <location>
        <begin position="125"/>
        <end position="519"/>
    </location>
</feature>
<dbReference type="OrthoDB" id="40134at2759"/>
<feature type="region of interest" description="Disordered" evidence="6">
    <location>
        <begin position="74"/>
        <end position="111"/>
    </location>
</feature>
<evidence type="ECO:0000256" key="5">
    <source>
        <dbReference type="ARBA" id="ARBA00023136"/>
    </source>
</evidence>
<dbReference type="GO" id="GO:0016020">
    <property type="term" value="C:membrane"/>
    <property type="evidence" value="ECO:0007669"/>
    <property type="project" value="UniProtKB-SubCell"/>
</dbReference>
<protein>
    <submittedName>
        <fullName evidence="9">Oligopeptide transporter protein</fullName>
    </submittedName>
</protein>
<dbReference type="PANTHER" id="PTHR22950">
    <property type="entry name" value="AMINO ACID TRANSPORTER"/>
    <property type="match status" value="1"/>
</dbReference>
<dbReference type="PANTHER" id="PTHR22950:SF461">
    <property type="entry name" value="AMINO ACID TRANSPORTER TRANSMEMBRANE DOMAIN-CONTAINING PROTEIN"/>
    <property type="match status" value="1"/>
</dbReference>
<feature type="transmembrane region" description="Helical" evidence="7">
    <location>
        <begin position="231"/>
        <end position="254"/>
    </location>
</feature>
<keyword evidence="10" id="KW-1185">Reference proteome</keyword>
<proteinExistence type="inferred from homology"/>
<comment type="subcellular location">
    <subcellularLocation>
        <location evidence="1">Membrane</location>
        <topology evidence="1">Multi-pass membrane protein</topology>
    </subcellularLocation>
</comment>
<name>A0A6G1H5K9_9PEZI</name>
<feature type="transmembrane region" description="Helical" evidence="7">
    <location>
        <begin position="207"/>
        <end position="225"/>
    </location>
</feature>
<feature type="transmembrane region" description="Helical" evidence="7">
    <location>
        <begin position="398"/>
        <end position="421"/>
    </location>
</feature>
<keyword evidence="3 7" id="KW-0812">Transmembrane</keyword>
<evidence type="ECO:0000256" key="1">
    <source>
        <dbReference type="ARBA" id="ARBA00004141"/>
    </source>
</evidence>
<dbReference type="InterPro" id="IPR013057">
    <property type="entry name" value="AA_transpt_TM"/>
</dbReference>
<feature type="transmembrane region" description="Helical" evidence="7">
    <location>
        <begin position="354"/>
        <end position="378"/>
    </location>
</feature>
<dbReference type="EMBL" id="ML977149">
    <property type="protein sequence ID" value="KAF1988289.1"/>
    <property type="molecule type" value="Genomic_DNA"/>
</dbReference>
<feature type="transmembrane region" description="Helical" evidence="7">
    <location>
        <begin position="497"/>
        <end position="519"/>
    </location>
</feature>
<feature type="compositionally biased region" description="Basic and acidic residues" evidence="6">
    <location>
        <begin position="80"/>
        <end position="97"/>
    </location>
</feature>
<keyword evidence="5 7" id="KW-0472">Membrane</keyword>
<evidence type="ECO:0000313" key="10">
    <source>
        <dbReference type="Proteomes" id="UP000800041"/>
    </source>
</evidence>
<dbReference type="GO" id="GO:0015179">
    <property type="term" value="F:L-amino acid transmembrane transporter activity"/>
    <property type="evidence" value="ECO:0007669"/>
    <property type="project" value="TreeGrafter"/>
</dbReference>
<dbReference type="Proteomes" id="UP000800041">
    <property type="component" value="Unassembled WGS sequence"/>
</dbReference>
<comment type="similarity">
    <text evidence="2">Belongs to the amino acid/polyamine transporter 2 family.</text>
</comment>
<feature type="transmembrane region" description="Helical" evidence="7">
    <location>
        <begin position="321"/>
        <end position="342"/>
    </location>
</feature>
<feature type="transmembrane region" description="Helical" evidence="7">
    <location>
        <begin position="471"/>
        <end position="491"/>
    </location>
</feature>
<keyword evidence="4 7" id="KW-1133">Transmembrane helix</keyword>
<feature type="region of interest" description="Disordered" evidence="6">
    <location>
        <begin position="1"/>
        <end position="21"/>
    </location>
</feature>
<feature type="transmembrane region" description="Helical" evidence="7">
    <location>
        <begin position="126"/>
        <end position="145"/>
    </location>
</feature>
<evidence type="ECO:0000259" key="8">
    <source>
        <dbReference type="Pfam" id="PF01490"/>
    </source>
</evidence>
<feature type="transmembrane region" description="Helical" evidence="7">
    <location>
        <begin position="157"/>
        <end position="176"/>
    </location>
</feature>
<reference evidence="9" key="1">
    <citation type="journal article" date="2020" name="Stud. Mycol.">
        <title>101 Dothideomycetes genomes: a test case for predicting lifestyles and emergence of pathogens.</title>
        <authorList>
            <person name="Haridas S."/>
            <person name="Albert R."/>
            <person name="Binder M."/>
            <person name="Bloem J."/>
            <person name="Labutti K."/>
            <person name="Salamov A."/>
            <person name="Andreopoulos B."/>
            <person name="Baker S."/>
            <person name="Barry K."/>
            <person name="Bills G."/>
            <person name="Bluhm B."/>
            <person name="Cannon C."/>
            <person name="Castanera R."/>
            <person name="Culley D."/>
            <person name="Daum C."/>
            <person name="Ezra D."/>
            <person name="Gonzalez J."/>
            <person name="Henrissat B."/>
            <person name="Kuo A."/>
            <person name="Liang C."/>
            <person name="Lipzen A."/>
            <person name="Lutzoni F."/>
            <person name="Magnuson J."/>
            <person name="Mondo S."/>
            <person name="Nolan M."/>
            <person name="Ohm R."/>
            <person name="Pangilinan J."/>
            <person name="Park H.-J."/>
            <person name="Ramirez L."/>
            <person name="Alfaro M."/>
            <person name="Sun H."/>
            <person name="Tritt A."/>
            <person name="Yoshinaga Y."/>
            <person name="Zwiers L.-H."/>
            <person name="Turgeon B."/>
            <person name="Goodwin S."/>
            <person name="Spatafora J."/>
            <person name="Crous P."/>
            <person name="Grigoriev I."/>
        </authorList>
    </citation>
    <scope>NUCLEOTIDE SEQUENCE</scope>
    <source>
        <strain evidence="9">CBS 113979</strain>
    </source>
</reference>
<sequence>MAFQAANTALDGGDPRLSMDGGLGVTGYSPAQVRKTHDPNVSFEEYLYYAKLTRVEEAELPTVPHPFRKIAGLTKKKSHHDLPEPDTHEGEKEKKQDISPSSSDSGKPVVVSDEEWTRASRAMRTATWGAVFYLITTDILGPYSVPWAMAQMGYGPGITLYTVFGALAGYTGWQLWKMFLALDSNMYPLKTYGDFAYRIYGALVRHMINLLQSIQLLFNVGIIIIGNGQGIYQINPSICFIVCCVIWVACGMVLGQIRTLQKFGWIANFAIWINIVVLIMTMAVVSHSRPNYDMSEETNDIPRGDGIVHTYGGSPPYTEGFTSGIVGLMQAVYSFGGAMLFAEFMSEMRRPMDFWKSLILAETFIYCVYIFFGVYVYAMQGQYTINPANQGMSPKAAYTAGNIISFISSLIAAALYGNIGIKVSPAPYSRASATFADPRMPFLIPPLQVIYSNILVELFKFPPLTKRTGKFLWIGLVPIYWSIAFVIAASIPNFSALSGLVAAVCILQFTYTFPPFLMIGFMVKSDAMQEGEGYDPATRQTIRHDSGMKRWVRGYSKNWLMNTWNLVFMLGALVTAGLGCYSSIESLISAFQSGSNTAFSCSH</sequence>
<dbReference type="Pfam" id="PF01490">
    <property type="entry name" value="Aa_trans"/>
    <property type="match status" value="1"/>
</dbReference>
<feature type="transmembrane region" description="Helical" evidence="7">
    <location>
        <begin position="559"/>
        <end position="584"/>
    </location>
</feature>
<dbReference type="AlphaFoldDB" id="A0A6G1H5K9"/>
<evidence type="ECO:0000256" key="6">
    <source>
        <dbReference type="SAM" id="MobiDB-lite"/>
    </source>
</evidence>
<gene>
    <name evidence="9" type="ORF">K402DRAFT_402973</name>
</gene>
<feature type="transmembrane region" description="Helical" evidence="7">
    <location>
        <begin position="266"/>
        <end position="285"/>
    </location>
</feature>
<evidence type="ECO:0000256" key="3">
    <source>
        <dbReference type="ARBA" id="ARBA00022692"/>
    </source>
</evidence>